<comment type="similarity">
    <text evidence="2">Belongs to the GSP F family.</text>
</comment>
<feature type="domain" description="Type II secretion system protein GspF" evidence="9">
    <location>
        <begin position="235"/>
        <end position="357"/>
    </location>
</feature>
<feature type="transmembrane region" description="Helical" evidence="8">
    <location>
        <begin position="186"/>
        <end position="203"/>
    </location>
</feature>
<keyword evidence="11" id="KW-1185">Reference proteome</keyword>
<evidence type="ECO:0000256" key="8">
    <source>
        <dbReference type="SAM" id="Phobius"/>
    </source>
</evidence>
<reference evidence="10 11" key="1">
    <citation type="submission" date="2019-02" db="EMBL/GenBank/DDBJ databases">
        <title>Deep-cultivation of Planctomycetes and their phenomic and genomic characterization uncovers novel biology.</title>
        <authorList>
            <person name="Wiegand S."/>
            <person name="Jogler M."/>
            <person name="Boedeker C."/>
            <person name="Pinto D."/>
            <person name="Vollmers J."/>
            <person name="Rivas-Marin E."/>
            <person name="Kohn T."/>
            <person name="Peeters S.H."/>
            <person name="Heuer A."/>
            <person name="Rast P."/>
            <person name="Oberbeckmann S."/>
            <person name="Bunk B."/>
            <person name="Jeske O."/>
            <person name="Meyerdierks A."/>
            <person name="Storesund J.E."/>
            <person name="Kallscheuer N."/>
            <person name="Luecker S."/>
            <person name="Lage O.M."/>
            <person name="Pohl T."/>
            <person name="Merkel B.J."/>
            <person name="Hornburger P."/>
            <person name="Mueller R.-W."/>
            <person name="Bruemmer F."/>
            <person name="Labrenz M."/>
            <person name="Spormann A.M."/>
            <person name="Op Den Camp H."/>
            <person name="Overmann J."/>
            <person name="Amann R."/>
            <person name="Jetten M.S.M."/>
            <person name="Mascher T."/>
            <person name="Medema M.H."/>
            <person name="Devos D.P."/>
            <person name="Kaster A.-K."/>
            <person name="Ovreas L."/>
            <person name="Rohde M."/>
            <person name="Galperin M.Y."/>
            <person name="Jogler C."/>
        </authorList>
    </citation>
    <scope>NUCLEOTIDE SEQUENCE [LARGE SCALE GENOMIC DNA]</scope>
    <source>
        <strain evidence="10 11">Pla111</strain>
    </source>
</reference>
<evidence type="ECO:0000313" key="10">
    <source>
        <dbReference type="EMBL" id="TWT40147.1"/>
    </source>
</evidence>
<gene>
    <name evidence="10" type="primary">gspF</name>
    <name evidence="10" type="ORF">Pla111_34110</name>
</gene>
<feature type="transmembrane region" description="Helical" evidence="8">
    <location>
        <begin position="132"/>
        <end position="154"/>
    </location>
</feature>
<feature type="transmembrane region" description="Helical" evidence="8">
    <location>
        <begin position="338"/>
        <end position="359"/>
    </location>
</feature>
<dbReference type="PANTHER" id="PTHR30012">
    <property type="entry name" value="GENERAL SECRETION PATHWAY PROTEIN"/>
    <property type="match status" value="1"/>
</dbReference>
<proteinExistence type="inferred from homology"/>
<keyword evidence="7 8" id="KW-0472">Membrane</keyword>
<sequence>MKETTQEAEATAIKKSGFSRRTRITAQERVGFTSQLAMMTGAGLGVAQALESLARQCPRAALAVRLKRLHEDVMGGASFSAALRQQPDLFDEAYTATVGAGEASGKMSEVLAQLAELNRAEMKLRRTLRGMLIYPVMLTIVSLLVVSTLVVFVLPRFATIFDQYDLTLPLVTRVLIGIAEELRARWWLWGMLAGGGVAGLIAARVTEQGRRFVDTVLVRSPGIGPVVRTVIGARACRMLGLLIESGVPLLDCLRLLKRSISNRLFGDLADKLEEAVTNGRSLSDALANNEVLPPSAAEMIATAEKTGRLGEVNRLLGAHYDEEGEAAARQIVSAIEPLVTIVMGGVVATVVMAVMLPVFDIATLAQR</sequence>
<dbReference type="AlphaFoldDB" id="A0A5C5VPS4"/>
<feature type="domain" description="Type II secretion system protein GspF" evidence="9">
    <location>
        <begin position="32"/>
        <end position="155"/>
    </location>
</feature>
<keyword evidence="5 8" id="KW-0812">Transmembrane</keyword>
<organism evidence="10 11">
    <name type="scientific">Botrimarina hoheduenensis</name>
    <dbReference type="NCBI Taxonomy" id="2528000"/>
    <lineage>
        <taxon>Bacteria</taxon>
        <taxon>Pseudomonadati</taxon>
        <taxon>Planctomycetota</taxon>
        <taxon>Planctomycetia</taxon>
        <taxon>Pirellulales</taxon>
        <taxon>Lacipirellulaceae</taxon>
        <taxon>Botrimarina</taxon>
    </lineage>
</organism>
<keyword evidence="4" id="KW-0997">Cell inner membrane</keyword>
<dbReference type="GO" id="GO:0005886">
    <property type="term" value="C:plasma membrane"/>
    <property type="evidence" value="ECO:0007669"/>
    <property type="project" value="UniProtKB-SubCell"/>
</dbReference>
<dbReference type="InterPro" id="IPR018076">
    <property type="entry name" value="T2SS_GspF_dom"/>
</dbReference>
<dbReference type="PRINTS" id="PR00812">
    <property type="entry name" value="BCTERIALGSPF"/>
</dbReference>
<evidence type="ECO:0000256" key="3">
    <source>
        <dbReference type="ARBA" id="ARBA00022475"/>
    </source>
</evidence>
<evidence type="ECO:0000256" key="4">
    <source>
        <dbReference type="ARBA" id="ARBA00022519"/>
    </source>
</evidence>
<comment type="subcellular location">
    <subcellularLocation>
        <location evidence="1">Cell inner membrane</location>
        <topology evidence="1">Multi-pass membrane protein</topology>
    </subcellularLocation>
</comment>
<keyword evidence="6 8" id="KW-1133">Transmembrane helix</keyword>
<keyword evidence="3" id="KW-1003">Cell membrane</keyword>
<protein>
    <submittedName>
        <fullName evidence="10">Putative type II secretion system protein F</fullName>
    </submittedName>
</protein>
<evidence type="ECO:0000256" key="2">
    <source>
        <dbReference type="ARBA" id="ARBA00005745"/>
    </source>
</evidence>
<dbReference type="Pfam" id="PF00482">
    <property type="entry name" value="T2SSF"/>
    <property type="match status" value="2"/>
</dbReference>
<evidence type="ECO:0000256" key="1">
    <source>
        <dbReference type="ARBA" id="ARBA00004429"/>
    </source>
</evidence>
<dbReference type="Proteomes" id="UP000318995">
    <property type="component" value="Unassembled WGS sequence"/>
</dbReference>
<dbReference type="Gene3D" id="1.20.81.30">
    <property type="entry name" value="Type II secretion system (T2SS), domain F"/>
    <property type="match status" value="2"/>
</dbReference>
<dbReference type="InterPro" id="IPR042094">
    <property type="entry name" value="T2SS_GspF_sf"/>
</dbReference>
<dbReference type="PANTHER" id="PTHR30012:SF0">
    <property type="entry name" value="TYPE II SECRETION SYSTEM PROTEIN F-RELATED"/>
    <property type="match status" value="1"/>
</dbReference>
<evidence type="ECO:0000259" key="9">
    <source>
        <dbReference type="Pfam" id="PF00482"/>
    </source>
</evidence>
<dbReference type="InterPro" id="IPR003004">
    <property type="entry name" value="GspF/PilC"/>
</dbReference>
<evidence type="ECO:0000256" key="7">
    <source>
        <dbReference type="ARBA" id="ARBA00023136"/>
    </source>
</evidence>
<dbReference type="FunFam" id="1.20.81.30:FF:000001">
    <property type="entry name" value="Type II secretion system protein F"/>
    <property type="match status" value="1"/>
</dbReference>
<evidence type="ECO:0000256" key="6">
    <source>
        <dbReference type="ARBA" id="ARBA00022989"/>
    </source>
</evidence>
<dbReference type="EMBL" id="SJPH01000013">
    <property type="protein sequence ID" value="TWT40147.1"/>
    <property type="molecule type" value="Genomic_DNA"/>
</dbReference>
<comment type="caution">
    <text evidence="10">The sequence shown here is derived from an EMBL/GenBank/DDBJ whole genome shotgun (WGS) entry which is preliminary data.</text>
</comment>
<dbReference type="OrthoDB" id="249715at2"/>
<accession>A0A5C5VPS4</accession>
<name>A0A5C5VPS4_9BACT</name>
<evidence type="ECO:0000256" key="5">
    <source>
        <dbReference type="ARBA" id="ARBA00022692"/>
    </source>
</evidence>
<evidence type="ECO:0000313" key="11">
    <source>
        <dbReference type="Proteomes" id="UP000318995"/>
    </source>
</evidence>